<keyword evidence="7 8" id="KW-0472">Membrane</keyword>
<reference evidence="9 10" key="1">
    <citation type="journal article" date="2018" name="Int. J. Syst. Evol. Microbiol.">
        <title>Lactobacillus bambusae sp. nov., isolated from a traditional fermented Ma-bamboo shoots of Taiwan.</title>
        <authorList>
            <person name="Wang L.-T."/>
        </authorList>
    </citation>
    <scope>NUCLEOTIDE SEQUENCE [LARGE SCALE GENOMIC DNA]</scope>
    <source>
        <strain evidence="9 10">BS-W1</strain>
    </source>
</reference>
<dbReference type="GO" id="GO:0005886">
    <property type="term" value="C:plasma membrane"/>
    <property type="evidence" value="ECO:0007669"/>
    <property type="project" value="UniProtKB-SubCell"/>
</dbReference>
<dbReference type="PANTHER" id="PTHR21716:SF53">
    <property type="entry name" value="PERMEASE PERM-RELATED"/>
    <property type="match status" value="1"/>
</dbReference>
<feature type="transmembrane region" description="Helical" evidence="8">
    <location>
        <begin position="164"/>
        <end position="189"/>
    </location>
</feature>
<evidence type="ECO:0000256" key="4">
    <source>
        <dbReference type="ARBA" id="ARBA00022475"/>
    </source>
</evidence>
<evidence type="ECO:0000256" key="2">
    <source>
        <dbReference type="ARBA" id="ARBA00009773"/>
    </source>
</evidence>
<keyword evidence="4" id="KW-1003">Cell membrane</keyword>
<gene>
    <name evidence="9" type="ORF">DCM90_02835</name>
</gene>
<feature type="transmembrane region" description="Helical" evidence="8">
    <location>
        <begin position="251"/>
        <end position="268"/>
    </location>
</feature>
<evidence type="ECO:0000256" key="7">
    <source>
        <dbReference type="ARBA" id="ARBA00023136"/>
    </source>
</evidence>
<keyword evidence="3" id="KW-0813">Transport</keyword>
<protein>
    <submittedName>
        <fullName evidence="9">AI-2E family transporter</fullName>
    </submittedName>
</protein>
<feature type="transmembrane region" description="Helical" evidence="8">
    <location>
        <begin position="12"/>
        <end position="32"/>
    </location>
</feature>
<dbReference type="EMBL" id="QCXQ01000002">
    <property type="protein sequence ID" value="PWF99904.1"/>
    <property type="molecule type" value="Genomic_DNA"/>
</dbReference>
<dbReference type="PANTHER" id="PTHR21716">
    <property type="entry name" value="TRANSMEMBRANE PROTEIN"/>
    <property type="match status" value="1"/>
</dbReference>
<feature type="transmembrane region" description="Helical" evidence="8">
    <location>
        <begin position="274"/>
        <end position="299"/>
    </location>
</feature>
<evidence type="ECO:0000256" key="6">
    <source>
        <dbReference type="ARBA" id="ARBA00022989"/>
    </source>
</evidence>
<evidence type="ECO:0000256" key="3">
    <source>
        <dbReference type="ARBA" id="ARBA00022448"/>
    </source>
</evidence>
<proteinExistence type="inferred from homology"/>
<evidence type="ECO:0000313" key="10">
    <source>
        <dbReference type="Proteomes" id="UP000245080"/>
    </source>
</evidence>
<feature type="transmembrane region" description="Helical" evidence="8">
    <location>
        <begin position="320"/>
        <end position="347"/>
    </location>
</feature>
<feature type="transmembrane region" description="Helical" evidence="8">
    <location>
        <begin position="78"/>
        <end position="99"/>
    </location>
</feature>
<accession>A0A2V1N0F4</accession>
<keyword evidence="6 8" id="KW-1133">Transmembrane helix</keyword>
<sequence>MEQLKNSGLMFWSLELLIIAALIWCCTKISFLFSPIGIFLSTIFVPILISGVLFYMLNPVVQLLTKVKLGKFSISRTWAVAIVFVLLFGVLAYGVTWLVPRLINQISNLISSVPNFTRETQTLVEKWSHSRLLQHVDVSKYINRTQNYLSKYADSMLNGVSTGIGSVVSTITSVTVIAVTVPVMLFYMLKDGPKFEPSLRKFMPSARQNQIIELLNKMSETISHYIGGQVIECLFVGTFTAIGYMLIGQKYALLLGVFAGVCNIIPYVGPYLGIAPSLLVAMTSGTTMIIEVIVVVVIVQQVDGNLIYPNIIGRSLQIHPLTIIVLLLAAGNIAGLAGMILAIPLYAVVKTVVQYGYNIYEVQQAQQKQAKADQLIHPKTAAAGSDNSSRND</sequence>
<evidence type="ECO:0000313" key="9">
    <source>
        <dbReference type="EMBL" id="PWF99904.1"/>
    </source>
</evidence>
<dbReference type="Proteomes" id="UP000245080">
    <property type="component" value="Unassembled WGS sequence"/>
</dbReference>
<name>A0A2V1N0F4_9LACO</name>
<evidence type="ECO:0000256" key="8">
    <source>
        <dbReference type="SAM" id="Phobius"/>
    </source>
</evidence>
<dbReference type="Pfam" id="PF01594">
    <property type="entry name" value="AI-2E_transport"/>
    <property type="match status" value="1"/>
</dbReference>
<comment type="subcellular location">
    <subcellularLocation>
        <location evidence="1">Cell membrane</location>
        <topology evidence="1">Multi-pass membrane protein</topology>
    </subcellularLocation>
</comment>
<comment type="caution">
    <text evidence="9">The sequence shown here is derived from an EMBL/GenBank/DDBJ whole genome shotgun (WGS) entry which is preliminary data.</text>
</comment>
<keyword evidence="5 8" id="KW-0812">Transmembrane</keyword>
<evidence type="ECO:0000256" key="1">
    <source>
        <dbReference type="ARBA" id="ARBA00004651"/>
    </source>
</evidence>
<dbReference type="GO" id="GO:0055085">
    <property type="term" value="P:transmembrane transport"/>
    <property type="evidence" value="ECO:0007669"/>
    <property type="project" value="TreeGrafter"/>
</dbReference>
<comment type="similarity">
    <text evidence="2">Belongs to the autoinducer-2 exporter (AI-2E) (TC 2.A.86) family.</text>
</comment>
<dbReference type="RefSeq" id="WP_109249854.1">
    <property type="nucleotide sequence ID" value="NZ_QCXQ01000002.1"/>
</dbReference>
<dbReference type="AlphaFoldDB" id="A0A2V1N0F4"/>
<evidence type="ECO:0000256" key="5">
    <source>
        <dbReference type="ARBA" id="ARBA00022692"/>
    </source>
</evidence>
<organism evidence="9 10">
    <name type="scientific">Levilactobacillus bambusae</name>
    <dbReference type="NCBI Taxonomy" id="2024736"/>
    <lineage>
        <taxon>Bacteria</taxon>
        <taxon>Bacillati</taxon>
        <taxon>Bacillota</taxon>
        <taxon>Bacilli</taxon>
        <taxon>Lactobacillales</taxon>
        <taxon>Lactobacillaceae</taxon>
        <taxon>Levilactobacillus</taxon>
    </lineage>
</organism>
<dbReference type="OrthoDB" id="9793390at2"/>
<keyword evidence="10" id="KW-1185">Reference proteome</keyword>
<dbReference type="InterPro" id="IPR002549">
    <property type="entry name" value="AI-2E-like"/>
</dbReference>
<feature type="transmembrane region" description="Helical" evidence="8">
    <location>
        <begin position="38"/>
        <end position="57"/>
    </location>
</feature>